<feature type="site" description="Contributes to redox potential value" evidence="4">
    <location>
        <position position="35"/>
    </location>
</feature>
<gene>
    <name evidence="7" type="ORF">RSOLAG1IB_06898</name>
</gene>
<dbReference type="Pfam" id="PF00085">
    <property type="entry name" value="Thioredoxin"/>
    <property type="match status" value="1"/>
</dbReference>
<dbReference type="PRINTS" id="PR00421">
    <property type="entry name" value="THIOREDOXIN"/>
</dbReference>
<sequence length="109" mass="12462">MSDKIVHITQKNEHDQLVNSNQYTVIDFHASWCGPCHLIAPTFEQLSNEHADTKFVKVDVDEAGEIAQHYEIRSMPTFVFLKEGKEVDRLVGANKTELQNKVKDLPTRP</sequence>
<evidence type="ECO:0000256" key="3">
    <source>
        <dbReference type="PIRNR" id="PIRNR000077"/>
    </source>
</evidence>
<evidence type="ECO:0000256" key="5">
    <source>
        <dbReference type="PIRSR" id="PIRSR000077-4"/>
    </source>
</evidence>
<keyword evidence="8" id="KW-1185">Reference proteome</keyword>
<dbReference type="STRING" id="1108050.A0A0B7F9N2"/>
<accession>A0A0B7F9N2</accession>
<dbReference type="GO" id="GO:0015035">
    <property type="term" value="F:protein-disulfide reductase activity"/>
    <property type="evidence" value="ECO:0007669"/>
    <property type="project" value="InterPro"/>
</dbReference>
<dbReference type="InterPro" id="IPR017937">
    <property type="entry name" value="Thioredoxin_CS"/>
</dbReference>
<protein>
    <recommendedName>
        <fullName evidence="1 3">Thioredoxin</fullName>
    </recommendedName>
</protein>
<dbReference type="SUPFAM" id="SSF52833">
    <property type="entry name" value="Thioredoxin-like"/>
    <property type="match status" value="1"/>
</dbReference>
<comment type="similarity">
    <text evidence="3">Belongs to the thioredoxin family.</text>
</comment>
<feature type="site" description="Contributes to redox potential value" evidence="4">
    <location>
        <position position="34"/>
    </location>
</feature>
<dbReference type="InterPro" id="IPR005746">
    <property type="entry name" value="Thioredoxin"/>
</dbReference>
<evidence type="ECO:0000259" key="6">
    <source>
        <dbReference type="PROSITE" id="PS51352"/>
    </source>
</evidence>
<evidence type="ECO:0000256" key="4">
    <source>
        <dbReference type="PIRSR" id="PIRSR000077-1"/>
    </source>
</evidence>
<proteinExistence type="inferred from homology"/>
<feature type="domain" description="Thioredoxin" evidence="6">
    <location>
        <begin position="1"/>
        <end position="107"/>
    </location>
</feature>
<dbReference type="Proteomes" id="UP000059188">
    <property type="component" value="Unassembled WGS sequence"/>
</dbReference>
<evidence type="ECO:0000313" key="7">
    <source>
        <dbReference type="EMBL" id="CEL54250.1"/>
    </source>
</evidence>
<evidence type="ECO:0000256" key="1">
    <source>
        <dbReference type="ARBA" id="ARBA00020570"/>
    </source>
</evidence>
<feature type="site" description="Deprotonates C-terminal active site Cys" evidence="4">
    <location>
        <position position="27"/>
    </location>
</feature>
<dbReference type="PROSITE" id="PS00194">
    <property type="entry name" value="THIOREDOXIN_1"/>
    <property type="match status" value="1"/>
</dbReference>
<feature type="active site" description="Nucleophile" evidence="4">
    <location>
        <position position="33"/>
    </location>
</feature>
<dbReference type="PANTHER" id="PTHR46115">
    <property type="entry name" value="THIOREDOXIN-LIKE PROTEIN 1"/>
    <property type="match status" value="1"/>
</dbReference>
<keyword evidence="5" id="KW-0676">Redox-active center</keyword>
<dbReference type="OrthoDB" id="10263751at2759"/>
<keyword evidence="2 5" id="KW-1015">Disulfide bond</keyword>
<dbReference type="EMBL" id="LN679115">
    <property type="protein sequence ID" value="CEL54250.1"/>
    <property type="molecule type" value="Genomic_DNA"/>
</dbReference>
<dbReference type="CDD" id="cd02947">
    <property type="entry name" value="TRX_family"/>
    <property type="match status" value="1"/>
</dbReference>
<dbReference type="FunFam" id="3.40.30.10:FF:000245">
    <property type="entry name" value="Thioredoxin"/>
    <property type="match status" value="1"/>
</dbReference>
<name>A0A0B7F9N2_THACB</name>
<dbReference type="Gene3D" id="3.40.30.10">
    <property type="entry name" value="Glutaredoxin"/>
    <property type="match status" value="1"/>
</dbReference>
<feature type="disulfide bond" description="Redox-active" evidence="5">
    <location>
        <begin position="33"/>
        <end position="36"/>
    </location>
</feature>
<dbReference type="PROSITE" id="PS51352">
    <property type="entry name" value="THIOREDOXIN_2"/>
    <property type="match status" value="1"/>
</dbReference>
<feature type="active site" description="Nucleophile" evidence="4">
    <location>
        <position position="36"/>
    </location>
</feature>
<dbReference type="InterPro" id="IPR013766">
    <property type="entry name" value="Thioredoxin_domain"/>
</dbReference>
<evidence type="ECO:0000313" key="8">
    <source>
        <dbReference type="Proteomes" id="UP000059188"/>
    </source>
</evidence>
<dbReference type="NCBIfam" id="TIGR01068">
    <property type="entry name" value="thioredoxin"/>
    <property type="match status" value="1"/>
</dbReference>
<organism evidence="7 8">
    <name type="scientific">Thanatephorus cucumeris (strain AG1-IB / isolate 7/3/14)</name>
    <name type="common">Lettuce bottom rot fungus</name>
    <name type="synonym">Rhizoctonia solani</name>
    <dbReference type="NCBI Taxonomy" id="1108050"/>
    <lineage>
        <taxon>Eukaryota</taxon>
        <taxon>Fungi</taxon>
        <taxon>Dikarya</taxon>
        <taxon>Basidiomycota</taxon>
        <taxon>Agaricomycotina</taxon>
        <taxon>Agaricomycetes</taxon>
        <taxon>Cantharellales</taxon>
        <taxon>Ceratobasidiaceae</taxon>
        <taxon>Rhizoctonia</taxon>
        <taxon>Rhizoctonia solani AG-1</taxon>
    </lineage>
</organism>
<dbReference type="InterPro" id="IPR036249">
    <property type="entry name" value="Thioredoxin-like_sf"/>
</dbReference>
<dbReference type="PIRSF" id="PIRSF000077">
    <property type="entry name" value="Thioredoxin"/>
    <property type="match status" value="1"/>
</dbReference>
<dbReference type="AlphaFoldDB" id="A0A0B7F9N2"/>
<evidence type="ECO:0000256" key="2">
    <source>
        <dbReference type="ARBA" id="ARBA00023157"/>
    </source>
</evidence>
<reference evidence="7 8" key="1">
    <citation type="submission" date="2014-11" db="EMBL/GenBank/DDBJ databases">
        <authorList>
            <person name="Wibberg Daniel"/>
        </authorList>
    </citation>
    <scope>NUCLEOTIDE SEQUENCE [LARGE SCALE GENOMIC DNA]</scope>
    <source>
        <strain evidence="7">Rhizoctonia solani AG1-IB 7/3/14</strain>
    </source>
</reference>